<dbReference type="InterPro" id="IPR038610">
    <property type="entry name" value="FliK-like_C_sf"/>
</dbReference>
<feature type="region of interest" description="Disordered" evidence="1">
    <location>
        <begin position="334"/>
        <end position="357"/>
    </location>
</feature>
<dbReference type="AlphaFoldDB" id="A0A5B0X9R8"/>
<reference evidence="3 4" key="1">
    <citation type="submission" date="2019-09" db="EMBL/GenBank/DDBJ databases">
        <title>Whole genome sequence of Photorhabdus heterorhabditis strain ETL (Enterobacteriales: Enterobacteriaceae) a bacterial symbiont of Heterorhabditis zealandica strain ETL (Rhabditida: Heterorhabditidae).</title>
        <authorList>
            <person name="Lulamba T.E."/>
            <person name="Serepa-Dlamini M.H."/>
        </authorList>
    </citation>
    <scope>NUCLEOTIDE SEQUENCE [LARGE SCALE GENOMIC DNA]</scope>
    <source>
        <strain evidence="3 4">ETL</strain>
    </source>
</reference>
<dbReference type="Proteomes" id="UP000322184">
    <property type="component" value="Unassembled WGS sequence"/>
</dbReference>
<dbReference type="CDD" id="cd17467">
    <property type="entry name" value="T3SS_YscP_C"/>
    <property type="match status" value="1"/>
</dbReference>
<feature type="compositionally biased region" description="Polar residues" evidence="1">
    <location>
        <begin position="70"/>
        <end position="83"/>
    </location>
</feature>
<dbReference type="NCBIfam" id="TIGR02514">
    <property type="entry name" value="type_III_yscP"/>
    <property type="match status" value="1"/>
</dbReference>
<organism evidence="3 4">
    <name type="scientific">Photorhabdus heterorhabditis</name>
    <dbReference type="NCBI Taxonomy" id="880156"/>
    <lineage>
        <taxon>Bacteria</taxon>
        <taxon>Pseudomonadati</taxon>
        <taxon>Pseudomonadota</taxon>
        <taxon>Gammaproteobacteria</taxon>
        <taxon>Enterobacterales</taxon>
        <taxon>Morganellaceae</taxon>
        <taxon>Photorhabdus</taxon>
    </lineage>
</organism>
<feature type="region of interest" description="Disordered" evidence="1">
    <location>
        <begin position="30"/>
        <end position="114"/>
    </location>
</feature>
<feature type="compositionally biased region" description="Polar residues" evidence="1">
    <location>
        <begin position="283"/>
        <end position="297"/>
    </location>
</feature>
<protein>
    <submittedName>
        <fullName evidence="3">Type III secretion system needle length determinant</fullName>
    </submittedName>
</protein>
<comment type="caution">
    <text evidence="3">The sequence shown here is derived from an EMBL/GenBank/DDBJ whole genome shotgun (WGS) entry which is preliminary data.</text>
</comment>
<feature type="domain" description="Flagellar hook-length control protein-like C-terminal" evidence="2">
    <location>
        <begin position="407"/>
        <end position="456"/>
    </location>
</feature>
<sequence length="492" mass="54709">MNPLTAIGKGVSSLPESSVAADADLQRRFELAITSHTRQPTPPRSEQSLNDTKTNNRTANLHSTDDSNEELSSFDSMHLTTNDPGIHSLPQPHHSISPVSHNNREESQASPNQREILPTFVSPPAETIIEHKQRNTIAVQKDANGEPAHYPMTKTTPNIFATQPDTQQTTLQPRLNRDAPTLSQGGDINSSYWQAELDQKENLSASVHHLNEITIEIKQFLTHKWTGSLAIPDLPTRQTNQNTQPISDLEPVDITSTITSYPDTVAIPVWEDPNNKPTDYPATRTTPDISTRPDTQQRVIPRQQADLTLPIPIYHPNELGIAESKLLNELEMPPLSASKPTESDTQPSYPNESDGKGLFLPQTQLLPGERILATMQAASASSPLLAALIDKLGIEISIELTRHPHPTTLHLTLPNLGALEIQLTNENGKLQIEILANPTTQQLLKQARFELLERLQLLYPTQTIELSLPSQTDSEHGSRQRRNIYEEWEDDV</sequence>
<proteinExistence type="predicted"/>
<dbReference type="STRING" id="880156.AM629_06925"/>
<evidence type="ECO:0000313" key="4">
    <source>
        <dbReference type="Proteomes" id="UP000322184"/>
    </source>
</evidence>
<dbReference type="Gene3D" id="3.30.750.140">
    <property type="match status" value="1"/>
</dbReference>
<gene>
    <name evidence="3" type="ORF">F0L16_04295</name>
</gene>
<dbReference type="RefSeq" id="WP_149616232.1">
    <property type="nucleotide sequence ID" value="NZ_CAWPFF010000092.1"/>
</dbReference>
<feature type="compositionally biased region" description="Polar residues" evidence="1">
    <location>
        <begin position="34"/>
        <end position="62"/>
    </location>
</feature>
<evidence type="ECO:0000256" key="1">
    <source>
        <dbReference type="SAM" id="MobiDB-lite"/>
    </source>
</evidence>
<evidence type="ECO:0000259" key="2">
    <source>
        <dbReference type="Pfam" id="PF02120"/>
    </source>
</evidence>
<name>A0A5B0X9R8_9GAMM</name>
<dbReference type="Pfam" id="PF02120">
    <property type="entry name" value="Flg_hook"/>
    <property type="match status" value="1"/>
</dbReference>
<feature type="compositionally biased region" description="Polar residues" evidence="1">
    <location>
        <begin position="338"/>
        <end position="351"/>
    </location>
</feature>
<evidence type="ECO:0000313" key="3">
    <source>
        <dbReference type="EMBL" id="KAA1194899.1"/>
    </source>
</evidence>
<dbReference type="EMBL" id="VTUW01000005">
    <property type="protein sequence ID" value="KAA1194899.1"/>
    <property type="molecule type" value="Genomic_DNA"/>
</dbReference>
<dbReference type="InterPro" id="IPR021136">
    <property type="entry name" value="Flagellar_hook_control-like_C"/>
</dbReference>
<dbReference type="InterPro" id="IPR013354">
    <property type="entry name" value="T3SS_YscP_C"/>
</dbReference>
<feature type="region of interest" description="Disordered" evidence="1">
    <location>
        <begin position="268"/>
        <end position="297"/>
    </location>
</feature>
<accession>A0A5B0X9R8</accession>